<organism evidence="7 8">
    <name type="scientific">Macrostomum lignano</name>
    <dbReference type="NCBI Taxonomy" id="282301"/>
    <lineage>
        <taxon>Eukaryota</taxon>
        <taxon>Metazoa</taxon>
        <taxon>Spiralia</taxon>
        <taxon>Lophotrochozoa</taxon>
        <taxon>Platyhelminthes</taxon>
        <taxon>Rhabditophora</taxon>
        <taxon>Macrostomorpha</taxon>
        <taxon>Macrostomida</taxon>
        <taxon>Macrostomidae</taxon>
        <taxon>Macrostomum</taxon>
    </lineage>
</organism>
<dbReference type="WBParaSite" id="maker-uti_cns_0011470-snap-gene-0.13-mRNA-1">
    <property type="protein sequence ID" value="maker-uti_cns_0011470-snap-gene-0.13-mRNA-1"/>
    <property type="gene ID" value="maker-uti_cns_0011470-snap-gene-0.13"/>
</dbReference>
<keyword evidence="5" id="KW-0812">Transmembrane</keyword>
<dbReference type="InterPro" id="IPR000562">
    <property type="entry name" value="FN_type2_dom"/>
</dbReference>
<dbReference type="Proteomes" id="UP000095280">
    <property type="component" value="Unplaced"/>
</dbReference>
<evidence type="ECO:0000259" key="6">
    <source>
        <dbReference type="PROSITE" id="PS51092"/>
    </source>
</evidence>
<name>A0A1I8ICH7_9PLAT</name>
<evidence type="ECO:0000256" key="1">
    <source>
        <dbReference type="ARBA" id="ARBA00022737"/>
    </source>
</evidence>
<keyword evidence="1" id="KW-0677">Repeat</keyword>
<accession>A0A1I8ICH7</accession>
<keyword evidence="5" id="KW-1133">Transmembrane helix</keyword>
<dbReference type="Pfam" id="PF00040">
    <property type="entry name" value="fn2"/>
    <property type="match status" value="1"/>
</dbReference>
<keyword evidence="2" id="KW-1015">Disulfide bond</keyword>
<dbReference type="PROSITE" id="PS51092">
    <property type="entry name" value="FN2_2"/>
    <property type="match status" value="1"/>
</dbReference>
<protein>
    <submittedName>
        <fullName evidence="8">Fibronectin type-II domain-containing protein</fullName>
    </submittedName>
</protein>
<feature type="region of interest" description="Disordered" evidence="4">
    <location>
        <begin position="1"/>
        <end position="25"/>
    </location>
</feature>
<dbReference type="Gene3D" id="2.10.10.10">
    <property type="entry name" value="Fibronectin, type II, collagen-binding"/>
    <property type="match status" value="2"/>
</dbReference>
<sequence>VATANPANASKPRTPPPPPPPPPVVLPSVPGGRRCVFPFWWHGRWHHTCVRYDLKGEEWCSITANFTKDENWMRCDSHDKSRFHCRIPFAYGGRLHYGCLQLSMAGPTPVAPATSGFWCGLKASIASVSWSSRDWAFCESANATTADYLKAVGWHRGLTGARLEALLKIARHRNAVQSEAAEFASSNHAAAGAAKAVAASDSSGGVEGGDGEGAGDDGGSSRWGVGLVVSLGVACGLLTLAVAITGCAVHRRYF</sequence>
<reference evidence="8" key="1">
    <citation type="submission" date="2016-11" db="UniProtKB">
        <authorList>
            <consortium name="WormBaseParasite"/>
        </authorList>
    </citation>
    <scope>IDENTIFICATION</scope>
</reference>
<feature type="transmembrane region" description="Helical" evidence="5">
    <location>
        <begin position="223"/>
        <end position="249"/>
    </location>
</feature>
<evidence type="ECO:0000256" key="4">
    <source>
        <dbReference type="SAM" id="MobiDB-lite"/>
    </source>
</evidence>
<keyword evidence="5" id="KW-0472">Membrane</keyword>
<dbReference type="InterPro" id="IPR036943">
    <property type="entry name" value="FN_type2_sf"/>
</dbReference>
<evidence type="ECO:0000313" key="8">
    <source>
        <dbReference type="WBParaSite" id="maker-uti_cns_0011470-snap-gene-0.13-mRNA-1"/>
    </source>
</evidence>
<comment type="caution">
    <text evidence="3">Lacks conserved residue(s) required for the propagation of feature annotation.</text>
</comment>
<evidence type="ECO:0000313" key="7">
    <source>
        <dbReference type="Proteomes" id="UP000095280"/>
    </source>
</evidence>
<feature type="compositionally biased region" description="Pro residues" evidence="4">
    <location>
        <begin position="13"/>
        <end position="25"/>
    </location>
</feature>
<evidence type="ECO:0000256" key="5">
    <source>
        <dbReference type="SAM" id="Phobius"/>
    </source>
</evidence>
<evidence type="ECO:0000256" key="3">
    <source>
        <dbReference type="PROSITE-ProRule" id="PRU00479"/>
    </source>
</evidence>
<dbReference type="AlphaFoldDB" id="A0A1I8ICH7"/>
<feature type="domain" description="Fibronectin type-II" evidence="6">
    <location>
        <begin position="30"/>
        <end position="77"/>
    </location>
</feature>
<dbReference type="SMART" id="SM00059">
    <property type="entry name" value="FN2"/>
    <property type="match status" value="1"/>
</dbReference>
<keyword evidence="7" id="KW-1185">Reference proteome</keyword>
<dbReference type="InterPro" id="IPR013806">
    <property type="entry name" value="Kringle-like"/>
</dbReference>
<evidence type="ECO:0000256" key="2">
    <source>
        <dbReference type="ARBA" id="ARBA00023157"/>
    </source>
</evidence>
<dbReference type="SUPFAM" id="SSF57440">
    <property type="entry name" value="Kringle-like"/>
    <property type="match status" value="1"/>
</dbReference>
<proteinExistence type="predicted"/>